<comment type="caution">
    <text evidence="7">The sequence shown here is derived from an EMBL/GenBank/DDBJ whole genome shotgun (WGS) entry which is preliminary data.</text>
</comment>
<name>A0ABR4NNG5_9SACH</name>
<comment type="similarity">
    <text evidence="5">Belongs to the ATG33 family.</text>
</comment>
<accession>A0ABR4NNG5</accession>
<dbReference type="EMBL" id="JBEVYD010000011">
    <property type="protein sequence ID" value="KAL3229543.1"/>
    <property type="molecule type" value="Genomic_DNA"/>
</dbReference>
<evidence type="ECO:0000256" key="5">
    <source>
        <dbReference type="ARBA" id="ARBA00038013"/>
    </source>
</evidence>
<comment type="subcellular location">
    <subcellularLocation>
        <location evidence="1">Membrane</location>
        <topology evidence="1">Multi-pass membrane protein</topology>
    </subcellularLocation>
</comment>
<organism evidence="7 8">
    <name type="scientific">Nakaseomyces bracarensis</name>
    <dbReference type="NCBI Taxonomy" id="273131"/>
    <lineage>
        <taxon>Eukaryota</taxon>
        <taxon>Fungi</taxon>
        <taxon>Dikarya</taxon>
        <taxon>Ascomycota</taxon>
        <taxon>Saccharomycotina</taxon>
        <taxon>Saccharomycetes</taxon>
        <taxon>Saccharomycetales</taxon>
        <taxon>Saccharomycetaceae</taxon>
        <taxon>Nakaseomyces</taxon>
    </lineage>
</organism>
<gene>
    <name evidence="7" type="ORF">RNJ44_01679</name>
</gene>
<evidence type="ECO:0000313" key="8">
    <source>
        <dbReference type="Proteomes" id="UP001623330"/>
    </source>
</evidence>
<evidence type="ECO:0000256" key="4">
    <source>
        <dbReference type="ARBA" id="ARBA00023136"/>
    </source>
</evidence>
<evidence type="ECO:0000313" key="7">
    <source>
        <dbReference type="EMBL" id="KAL3229543.1"/>
    </source>
</evidence>
<keyword evidence="4 6" id="KW-0472">Membrane</keyword>
<keyword evidence="2 6" id="KW-0812">Transmembrane</keyword>
<evidence type="ECO:0000256" key="6">
    <source>
        <dbReference type="SAM" id="Phobius"/>
    </source>
</evidence>
<feature type="transmembrane region" description="Helical" evidence="6">
    <location>
        <begin position="51"/>
        <end position="71"/>
    </location>
</feature>
<reference evidence="7 8" key="1">
    <citation type="submission" date="2024-05" db="EMBL/GenBank/DDBJ databases">
        <title>Long read based assembly of the Candida bracarensis genome reveals expanded adhesin content.</title>
        <authorList>
            <person name="Marcet-Houben M."/>
            <person name="Ksiezopolska E."/>
            <person name="Gabaldon T."/>
        </authorList>
    </citation>
    <scope>NUCLEOTIDE SEQUENCE [LARGE SCALE GENOMIC DNA]</scope>
    <source>
        <strain evidence="7 8">CBM6</strain>
    </source>
</reference>
<dbReference type="InterPro" id="IPR051668">
    <property type="entry name" value="ATG33"/>
</dbReference>
<protein>
    <submittedName>
        <fullName evidence="7">Protein SCM4</fullName>
    </submittedName>
</protein>
<keyword evidence="8" id="KW-1185">Reference proteome</keyword>
<dbReference type="PANTHER" id="PTHR37278">
    <property type="entry name" value="AUTOPHAGY-RELATED PROTEIN 33-RELATED"/>
    <property type="match status" value="1"/>
</dbReference>
<dbReference type="PANTHER" id="PTHR37278:SF1">
    <property type="entry name" value="AUTOPHAGY-RELATED PROTEIN 33-RELATED"/>
    <property type="match status" value="1"/>
</dbReference>
<proteinExistence type="inferred from homology"/>
<evidence type="ECO:0000256" key="3">
    <source>
        <dbReference type="ARBA" id="ARBA00022989"/>
    </source>
</evidence>
<evidence type="ECO:0000256" key="2">
    <source>
        <dbReference type="ARBA" id="ARBA00022692"/>
    </source>
</evidence>
<sequence>MTNCDIIPCSKTIAVTSLGLYAGLMTSSTLIASVTPLSILSDSLKSVLCKLGCWATVLGSVATGAFATSYILSEKAQRTPTQLAGALVVPITGLSLWISSLVNHGHAKVHHKSAGSDDLPKGHPKVGADAPACPFSKKDEGSSVNLHCSSVKSNKCYNAMLCHLSVVTFATCGIFAKSVFDGFHSRI</sequence>
<keyword evidence="3 6" id="KW-1133">Transmembrane helix</keyword>
<dbReference type="Proteomes" id="UP001623330">
    <property type="component" value="Unassembled WGS sequence"/>
</dbReference>
<feature type="transmembrane region" description="Helical" evidence="6">
    <location>
        <begin position="20"/>
        <end position="39"/>
    </location>
</feature>
<evidence type="ECO:0000256" key="1">
    <source>
        <dbReference type="ARBA" id="ARBA00004141"/>
    </source>
</evidence>